<dbReference type="Pfam" id="PF07331">
    <property type="entry name" value="TctB"/>
    <property type="match status" value="1"/>
</dbReference>
<accession>A0A1G9HI06</accession>
<proteinExistence type="predicted"/>
<organism evidence="3 4">
    <name type="scientific">Paracoccus chinensis</name>
    <dbReference type="NCBI Taxonomy" id="525640"/>
    <lineage>
        <taxon>Bacteria</taxon>
        <taxon>Pseudomonadati</taxon>
        <taxon>Pseudomonadota</taxon>
        <taxon>Alphaproteobacteria</taxon>
        <taxon>Rhodobacterales</taxon>
        <taxon>Paracoccaceae</taxon>
        <taxon>Paracoccus</taxon>
    </lineage>
</organism>
<dbReference type="RefSeq" id="WP_090754817.1">
    <property type="nucleotide sequence ID" value="NZ_FNGE01000006.1"/>
</dbReference>
<dbReference type="EMBL" id="FNGE01000006">
    <property type="protein sequence ID" value="SDL12651.1"/>
    <property type="molecule type" value="Genomic_DNA"/>
</dbReference>
<name>A0A1G9HI06_9RHOB</name>
<keyword evidence="1" id="KW-0812">Transmembrane</keyword>
<dbReference type="OrthoDB" id="6174504at2"/>
<sequence>MGRTGVGSRDLVLGTVCLTMAGALVWMSRDLKAIPGQHYGADTLPNVIAALSAAVGLWMVVSGLRGGADASPGDDELAAMQAEAATLRDPHWARKPASWARLAAAVMLVLAYMALSVPFGFLPAALVTLLGMLLLMGVRPFTALLIAVPAIVATRYAFGDLLLVPLPRTPFLGGW</sequence>
<dbReference type="Proteomes" id="UP000199555">
    <property type="component" value="Unassembled WGS sequence"/>
</dbReference>
<evidence type="ECO:0000313" key="3">
    <source>
        <dbReference type="EMBL" id="SDL12651.1"/>
    </source>
</evidence>
<reference evidence="4" key="1">
    <citation type="submission" date="2016-10" db="EMBL/GenBank/DDBJ databases">
        <authorList>
            <person name="Varghese N."/>
            <person name="Submissions S."/>
        </authorList>
    </citation>
    <scope>NUCLEOTIDE SEQUENCE [LARGE SCALE GENOMIC DNA]</scope>
    <source>
        <strain evidence="4">CGMCC 1.7655</strain>
    </source>
</reference>
<evidence type="ECO:0000256" key="1">
    <source>
        <dbReference type="SAM" id="Phobius"/>
    </source>
</evidence>
<gene>
    <name evidence="3" type="ORF">SAMN04487971_106191</name>
</gene>
<protein>
    <submittedName>
        <fullName evidence="3">Tripartite tricarboxylate transporter TctB family protein</fullName>
    </submittedName>
</protein>
<evidence type="ECO:0000259" key="2">
    <source>
        <dbReference type="Pfam" id="PF07331"/>
    </source>
</evidence>
<keyword evidence="4" id="KW-1185">Reference proteome</keyword>
<keyword evidence="1" id="KW-1133">Transmembrane helix</keyword>
<feature type="transmembrane region" description="Helical" evidence="1">
    <location>
        <begin position="43"/>
        <end position="61"/>
    </location>
</feature>
<keyword evidence="1" id="KW-0472">Membrane</keyword>
<dbReference type="STRING" id="525640.SAMN04487971_106191"/>
<feature type="transmembrane region" description="Helical" evidence="1">
    <location>
        <begin position="12"/>
        <end position="28"/>
    </location>
</feature>
<dbReference type="AlphaFoldDB" id="A0A1G9HI06"/>
<feature type="transmembrane region" description="Helical" evidence="1">
    <location>
        <begin position="102"/>
        <end position="135"/>
    </location>
</feature>
<feature type="domain" description="DUF1468" evidence="2">
    <location>
        <begin position="13"/>
        <end position="167"/>
    </location>
</feature>
<evidence type="ECO:0000313" key="4">
    <source>
        <dbReference type="Proteomes" id="UP000199555"/>
    </source>
</evidence>
<dbReference type="InterPro" id="IPR009936">
    <property type="entry name" value="DUF1468"/>
</dbReference>